<dbReference type="Gramene" id="PVH36215">
    <property type="protein sequence ID" value="PVH36215"/>
    <property type="gene ID" value="PAHAL_6G022300"/>
</dbReference>
<evidence type="ECO:0000313" key="1">
    <source>
        <dbReference type="EMBL" id="PVH36215.1"/>
    </source>
</evidence>
<protein>
    <submittedName>
        <fullName evidence="1">Uncharacterized protein</fullName>
    </submittedName>
</protein>
<reference evidence="1" key="1">
    <citation type="submission" date="2018-04" db="EMBL/GenBank/DDBJ databases">
        <title>WGS assembly of Panicum hallii.</title>
        <authorList>
            <person name="Lovell J."/>
            <person name="Jenkins J."/>
            <person name="Lowry D."/>
            <person name="Mamidi S."/>
            <person name="Sreedasyam A."/>
            <person name="Weng X."/>
            <person name="Barry K."/>
            <person name="Bonette J."/>
            <person name="Campitelli B."/>
            <person name="Daum C."/>
            <person name="Gordon S."/>
            <person name="Gould B."/>
            <person name="Lipzen A."/>
            <person name="Macqueen A."/>
            <person name="Palacio-Mejia J."/>
            <person name="Plott C."/>
            <person name="Shakirov E."/>
            <person name="Shu S."/>
            <person name="Yoshinaga Y."/>
            <person name="Zane M."/>
            <person name="Rokhsar D."/>
            <person name="Grimwood J."/>
            <person name="Schmutz J."/>
            <person name="Juenger T."/>
        </authorList>
    </citation>
    <scope>NUCLEOTIDE SEQUENCE [LARGE SCALE GENOMIC DNA]</scope>
    <source>
        <strain evidence="1">FIL2</strain>
    </source>
</reference>
<gene>
    <name evidence="1" type="ORF">PAHAL_6G022300</name>
</gene>
<name>A0A2T8IEW2_9POAL</name>
<dbReference type="AlphaFoldDB" id="A0A2T8IEW2"/>
<accession>A0A2T8IEW2</accession>
<dbReference type="Proteomes" id="UP000243499">
    <property type="component" value="Chromosome 6"/>
</dbReference>
<sequence>MQVCFSVLKHLVIIPLVPDILNSLSFIHFTACKCAGNDAGALLWAILHLTISGLSISRWFHPWSSC</sequence>
<organism evidence="1">
    <name type="scientific">Panicum hallii</name>
    <dbReference type="NCBI Taxonomy" id="206008"/>
    <lineage>
        <taxon>Eukaryota</taxon>
        <taxon>Viridiplantae</taxon>
        <taxon>Streptophyta</taxon>
        <taxon>Embryophyta</taxon>
        <taxon>Tracheophyta</taxon>
        <taxon>Spermatophyta</taxon>
        <taxon>Magnoliopsida</taxon>
        <taxon>Liliopsida</taxon>
        <taxon>Poales</taxon>
        <taxon>Poaceae</taxon>
        <taxon>PACMAD clade</taxon>
        <taxon>Panicoideae</taxon>
        <taxon>Panicodae</taxon>
        <taxon>Paniceae</taxon>
        <taxon>Panicinae</taxon>
        <taxon>Panicum</taxon>
        <taxon>Panicum sect. Panicum</taxon>
    </lineage>
</organism>
<dbReference type="EMBL" id="CM008051">
    <property type="protein sequence ID" value="PVH36215.1"/>
    <property type="molecule type" value="Genomic_DNA"/>
</dbReference>
<proteinExistence type="predicted"/>